<dbReference type="GO" id="GO:0005524">
    <property type="term" value="F:ATP binding"/>
    <property type="evidence" value="ECO:0007669"/>
    <property type="project" value="InterPro"/>
</dbReference>
<keyword evidence="1" id="KW-0067">ATP-binding</keyword>
<protein>
    <submittedName>
        <fullName evidence="4">15478_t:CDS:1</fullName>
    </submittedName>
</protein>
<evidence type="ECO:0000313" key="5">
    <source>
        <dbReference type="Proteomes" id="UP001153678"/>
    </source>
</evidence>
<evidence type="ECO:0000259" key="3">
    <source>
        <dbReference type="Pfam" id="PF04851"/>
    </source>
</evidence>
<reference evidence="4" key="1">
    <citation type="submission" date="2022-08" db="EMBL/GenBank/DDBJ databases">
        <authorList>
            <person name="Kallberg Y."/>
            <person name="Tangrot J."/>
            <person name="Rosling A."/>
        </authorList>
    </citation>
    <scope>NUCLEOTIDE SEQUENCE</scope>
    <source>
        <strain evidence="4">Wild A</strain>
    </source>
</reference>
<dbReference type="InterPro" id="IPR006935">
    <property type="entry name" value="Helicase/UvrB_N"/>
</dbReference>
<dbReference type="AlphaFoldDB" id="A0A9W4WXX9"/>
<keyword evidence="2" id="KW-0175">Coiled coil</keyword>
<feature type="domain" description="Helicase/UvrB N-terminal" evidence="3">
    <location>
        <begin position="114"/>
        <end position="160"/>
    </location>
</feature>
<dbReference type="Proteomes" id="UP001153678">
    <property type="component" value="Unassembled WGS sequence"/>
</dbReference>
<evidence type="ECO:0000313" key="4">
    <source>
        <dbReference type="EMBL" id="CAI2187416.1"/>
    </source>
</evidence>
<keyword evidence="1" id="KW-0547">Nucleotide-binding</keyword>
<feature type="coiled-coil region" evidence="2">
    <location>
        <begin position="29"/>
        <end position="56"/>
    </location>
</feature>
<dbReference type="GO" id="GO:0004386">
    <property type="term" value="F:helicase activity"/>
    <property type="evidence" value="ECO:0007669"/>
    <property type="project" value="UniProtKB-KW"/>
</dbReference>
<dbReference type="GO" id="GO:0003677">
    <property type="term" value="F:DNA binding"/>
    <property type="evidence" value="ECO:0007669"/>
    <property type="project" value="InterPro"/>
</dbReference>
<dbReference type="Pfam" id="PF04851">
    <property type="entry name" value="ResIII"/>
    <property type="match status" value="1"/>
</dbReference>
<dbReference type="EMBL" id="CAMKVN010004621">
    <property type="protein sequence ID" value="CAI2187416.1"/>
    <property type="molecule type" value="Genomic_DNA"/>
</dbReference>
<gene>
    <name evidence="4" type="ORF">FWILDA_LOCUS13070</name>
</gene>
<name>A0A9W4WXX9_9GLOM</name>
<dbReference type="InterPro" id="IPR027417">
    <property type="entry name" value="P-loop_NTPase"/>
</dbReference>
<keyword evidence="5" id="KW-1185">Reference proteome</keyword>
<dbReference type="SUPFAM" id="SSF52540">
    <property type="entry name" value="P-loop containing nucleoside triphosphate hydrolases"/>
    <property type="match status" value="1"/>
</dbReference>
<dbReference type="GO" id="GO:0016787">
    <property type="term" value="F:hydrolase activity"/>
    <property type="evidence" value="ECO:0007669"/>
    <property type="project" value="InterPro"/>
</dbReference>
<comment type="caution">
    <text evidence="4">The sequence shown here is derived from an EMBL/GenBank/DDBJ whole genome shotgun (WGS) entry which is preliminary data.</text>
</comment>
<organism evidence="4 5">
    <name type="scientific">Funneliformis geosporum</name>
    <dbReference type="NCBI Taxonomy" id="1117311"/>
    <lineage>
        <taxon>Eukaryota</taxon>
        <taxon>Fungi</taxon>
        <taxon>Fungi incertae sedis</taxon>
        <taxon>Mucoromycota</taxon>
        <taxon>Glomeromycotina</taxon>
        <taxon>Glomeromycetes</taxon>
        <taxon>Glomerales</taxon>
        <taxon>Glomeraceae</taxon>
        <taxon>Funneliformis</taxon>
    </lineage>
</organism>
<sequence>MLLFLLARDKKLCPACLKFPNKIEDLENRQKIIDNLKIMEENLKMLELKRQLKRNNSLWQKPDRTSPMLLEAPTGSGKTFIASLFIKAIKKLVTNDAKNRKLRNSENKYFENCLTQTRLSNQEIILIIDEAHKNKDTQLAKKVINLIDPKIIFYITATPKHRDKTKSLQTYYRIPFQEVAEQGLIKETIITPKNQIALKGSELDLTLLKMGVIKREELKTEYQLLKKDINPLLLIQLPDDTKGQIE</sequence>
<keyword evidence="1" id="KW-0378">Hydrolase</keyword>
<proteinExistence type="predicted"/>
<dbReference type="OrthoDB" id="10565090at2759"/>
<keyword evidence="1" id="KW-0347">Helicase</keyword>
<dbReference type="Gene3D" id="3.40.50.300">
    <property type="entry name" value="P-loop containing nucleotide triphosphate hydrolases"/>
    <property type="match status" value="1"/>
</dbReference>
<accession>A0A9W4WXX9</accession>
<evidence type="ECO:0000256" key="2">
    <source>
        <dbReference type="SAM" id="Coils"/>
    </source>
</evidence>
<evidence type="ECO:0000256" key="1">
    <source>
        <dbReference type="ARBA" id="ARBA00022806"/>
    </source>
</evidence>